<evidence type="ECO:0000313" key="9">
    <source>
        <dbReference type="Proteomes" id="UP000461010"/>
    </source>
</evidence>
<dbReference type="AlphaFoldDB" id="A0A6L4WVH7"/>
<dbReference type="PROSITE" id="PS00675">
    <property type="entry name" value="SIGMA54_INTERACT_1"/>
    <property type="match status" value="1"/>
</dbReference>
<protein>
    <submittedName>
        <fullName evidence="7">ATP-binding cassette domain-containing protein</fullName>
    </submittedName>
</protein>
<dbReference type="PANTHER" id="PTHR43297:SF7">
    <property type="entry name" value="D,D-DIPEPTIDE TRANSPORT ATP-BINDING PROTEIN DDPD-RELATED"/>
    <property type="match status" value="1"/>
</dbReference>
<dbReference type="Proteomes" id="UP000472839">
    <property type="component" value="Unassembled WGS sequence"/>
</dbReference>
<dbReference type="EMBL" id="WFKK01000005">
    <property type="protein sequence ID" value="KAB7890510.1"/>
    <property type="molecule type" value="Genomic_DNA"/>
</dbReference>
<dbReference type="InterPro" id="IPR027417">
    <property type="entry name" value="P-loop_NTPase"/>
</dbReference>
<keyword evidence="4" id="KW-1003">Cell membrane</keyword>
<dbReference type="Gene3D" id="3.40.50.300">
    <property type="entry name" value="P-loop containing nucleotide triphosphate hydrolases"/>
    <property type="match status" value="1"/>
</dbReference>
<dbReference type="InterPro" id="IPR025662">
    <property type="entry name" value="Sigma_54_int_dom_ATP-bd_1"/>
</dbReference>
<evidence type="ECO:0000256" key="4">
    <source>
        <dbReference type="ARBA" id="ARBA00022475"/>
    </source>
</evidence>
<keyword evidence="9" id="KW-1185">Reference proteome</keyword>
<dbReference type="Proteomes" id="UP000461010">
    <property type="component" value="Unassembled WGS sequence"/>
</dbReference>
<dbReference type="InterPro" id="IPR050388">
    <property type="entry name" value="ABC_Ni/Peptide_Import"/>
</dbReference>
<evidence type="ECO:0000313" key="10">
    <source>
        <dbReference type="Proteomes" id="UP000472839"/>
    </source>
</evidence>
<keyword evidence="3" id="KW-0813">Transport</keyword>
<comment type="subcellular location">
    <subcellularLocation>
        <location evidence="1">Membrane</location>
    </subcellularLocation>
</comment>
<comment type="caution">
    <text evidence="7">The sequence shown here is derived from an EMBL/GenBank/DDBJ whole genome shotgun (WGS) entry which is preliminary data.</text>
</comment>
<name>A0A6L4WVH7_9BACT</name>
<keyword evidence="7" id="KW-0547">Nucleotide-binding</keyword>
<dbReference type="PANTHER" id="PTHR43297">
    <property type="entry name" value="OLIGOPEPTIDE TRANSPORT ATP-BINDING PROTEIN APPD"/>
    <property type="match status" value="1"/>
</dbReference>
<dbReference type="SUPFAM" id="SSF52540">
    <property type="entry name" value="P-loop containing nucleoside triphosphate hydrolases"/>
    <property type="match status" value="1"/>
</dbReference>
<evidence type="ECO:0000256" key="2">
    <source>
        <dbReference type="ARBA" id="ARBA00005417"/>
    </source>
</evidence>
<dbReference type="RefSeq" id="WP_152190022.1">
    <property type="nucleotide sequence ID" value="NZ_WFKI01000005.1"/>
</dbReference>
<dbReference type="InterPro" id="IPR003439">
    <property type="entry name" value="ABC_transporter-like_ATP-bd"/>
</dbReference>
<gene>
    <name evidence="8" type="ORF">GBG18_07990</name>
    <name evidence="7" type="ORF">GBG19_03350</name>
</gene>
<sequence length="107" mass="12155">MYKKLEIRNLSVSSKNAILVKNINLRFQRGTPLVLLGESGSGKSLIIDAIMGSLSKDLEIKGEILLDEIDLLKLSLEERRALWGKDIALLPQEPWRFRPYYENSRAG</sequence>
<dbReference type="GO" id="GO:0016887">
    <property type="term" value="F:ATP hydrolysis activity"/>
    <property type="evidence" value="ECO:0007669"/>
    <property type="project" value="InterPro"/>
</dbReference>
<accession>A0A6L4WVH7</accession>
<evidence type="ECO:0000256" key="3">
    <source>
        <dbReference type="ARBA" id="ARBA00022448"/>
    </source>
</evidence>
<evidence type="ECO:0000313" key="8">
    <source>
        <dbReference type="EMBL" id="KAB7890897.1"/>
    </source>
</evidence>
<dbReference type="Pfam" id="PF00005">
    <property type="entry name" value="ABC_tran"/>
    <property type="match status" value="1"/>
</dbReference>
<comment type="similarity">
    <text evidence="2">Belongs to the ABC transporter superfamily.</text>
</comment>
<keyword evidence="5" id="KW-0472">Membrane</keyword>
<evidence type="ECO:0000256" key="5">
    <source>
        <dbReference type="ARBA" id="ARBA00023136"/>
    </source>
</evidence>
<dbReference type="GO" id="GO:0016020">
    <property type="term" value="C:membrane"/>
    <property type="evidence" value="ECO:0007669"/>
    <property type="project" value="UniProtKB-SubCell"/>
</dbReference>
<organism evidence="7 10">
    <name type="scientific">Poseidonibacter ostreae</name>
    <dbReference type="NCBI Taxonomy" id="2654171"/>
    <lineage>
        <taxon>Bacteria</taxon>
        <taxon>Pseudomonadati</taxon>
        <taxon>Campylobacterota</taxon>
        <taxon>Epsilonproteobacteria</taxon>
        <taxon>Campylobacterales</taxon>
        <taxon>Arcobacteraceae</taxon>
        <taxon>Poseidonibacter</taxon>
    </lineage>
</organism>
<dbReference type="GO" id="GO:0005524">
    <property type="term" value="F:ATP binding"/>
    <property type="evidence" value="ECO:0007669"/>
    <property type="project" value="UniProtKB-KW"/>
</dbReference>
<evidence type="ECO:0000259" key="6">
    <source>
        <dbReference type="Pfam" id="PF00005"/>
    </source>
</evidence>
<keyword evidence="7" id="KW-0067">ATP-binding</keyword>
<evidence type="ECO:0000313" key="7">
    <source>
        <dbReference type="EMBL" id="KAB7890510.1"/>
    </source>
</evidence>
<reference evidence="9 10" key="1">
    <citation type="submission" date="2019-10" db="EMBL/GenBank/DDBJ databases">
        <title>Poseidonibacter ostreae sp. nov., isolated from the gut of the Ostrea denselamellosa.</title>
        <authorList>
            <person name="Choi A."/>
        </authorList>
    </citation>
    <scope>NUCLEOTIDE SEQUENCE [LARGE SCALE GENOMIC DNA]</scope>
    <source>
        <strain evidence="7 10">SJOD-M-33</strain>
        <strain evidence="8 9">SJOD-M-5</strain>
    </source>
</reference>
<proteinExistence type="inferred from homology"/>
<evidence type="ECO:0000256" key="1">
    <source>
        <dbReference type="ARBA" id="ARBA00004370"/>
    </source>
</evidence>
<feature type="domain" description="ABC transporter" evidence="6">
    <location>
        <begin position="20"/>
        <end position="97"/>
    </location>
</feature>
<dbReference type="EMBL" id="WFKJ01000021">
    <property type="protein sequence ID" value="KAB7890897.1"/>
    <property type="molecule type" value="Genomic_DNA"/>
</dbReference>